<keyword evidence="2" id="KW-1185">Reference proteome</keyword>
<evidence type="ECO:0000313" key="2">
    <source>
        <dbReference type="Proteomes" id="UP000326903"/>
    </source>
</evidence>
<dbReference type="RefSeq" id="WP_150416873.1">
    <property type="nucleotide sequence ID" value="NZ_VYQF01000012.1"/>
</dbReference>
<evidence type="ECO:0000313" key="1">
    <source>
        <dbReference type="EMBL" id="KAA9035452.1"/>
    </source>
</evidence>
<name>A0A5J5IBU4_9BACT</name>
<dbReference type="Pfam" id="PF26622">
    <property type="entry name" value="DUF8199"/>
    <property type="match status" value="1"/>
</dbReference>
<comment type="caution">
    <text evidence="1">The sequence shown here is derived from an EMBL/GenBank/DDBJ whole genome shotgun (WGS) entry which is preliminary data.</text>
</comment>
<accession>A0A5J5IBU4</accession>
<sequence>MKTFITFDVGMKKTAAILLLFIYSFATMGFSLKEFYCCGKLKSVSLTLAVNESNNFGKVNSKSDCCKNKFHFQKVKDGHIASIVLINSFGNFSFLPHYHYSYDVRPYLSFQSRNENIHGPPLYTGIAAYIANRVFRI</sequence>
<dbReference type="InterPro" id="IPR058060">
    <property type="entry name" value="HYC_CC_PP"/>
</dbReference>
<gene>
    <name evidence="1" type="ORF">FW778_21050</name>
</gene>
<dbReference type="Proteomes" id="UP000326903">
    <property type="component" value="Unassembled WGS sequence"/>
</dbReference>
<organism evidence="1 2">
    <name type="scientific">Ginsengibacter hankyongi</name>
    <dbReference type="NCBI Taxonomy" id="2607284"/>
    <lineage>
        <taxon>Bacteria</taxon>
        <taxon>Pseudomonadati</taxon>
        <taxon>Bacteroidota</taxon>
        <taxon>Chitinophagia</taxon>
        <taxon>Chitinophagales</taxon>
        <taxon>Chitinophagaceae</taxon>
        <taxon>Ginsengibacter</taxon>
    </lineage>
</organism>
<dbReference type="EMBL" id="VYQF01000012">
    <property type="protein sequence ID" value="KAA9035452.1"/>
    <property type="molecule type" value="Genomic_DNA"/>
</dbReference>
<dbReference type="AlphaFoldDB" id="A0A5J5IBU4"/>
<proteinExistence type="predicted"/>
<reference evidence="1 2" key="1">
    <citation type="submission" date="2019-09" db="EMBL/GenBank/DDBJ databases">
        <title>Draft genome sequence of Ginsengibacter sp. BR5-29.</title>
        <authorList>
            <person name="Im W.-T."/>
        </authorList>
    </citation>
    <scope>NUCLEOTIDE SEQUENCE [LARGE SCALE GENOMIC DNA]</scope>
    <source>
        <strain evidence="1 2">BR5-29</strain>
    </source>
</reference>
<protein>
    <submittedName>
        <fullName evidence="1">Uncharacterized protein</fullName>
    </submittedName>
</protein>
<dbReference type="NCBIfam" id="NF047658">
    <property type="entry name" value="HYC_CC_PP"/>
    <property type="match status" value="1"/>
</dbReference>
<dbReference type="InterPro" id="IPR058512">
    <property type="entry name" value="DUF8199"/>
</dbReference>